<evidence type="ECO:0000256" key="2">
    <source>
        <dbReference type="ARBA" id="ARBA00004798"/>
    </source>
</evidence>
<dbReference type="InterPro" id="IPR017850">
    <property type="entry name" value="Alkaline_phosphatase_core_sf"/>
</dbReference>
<evidence type="ECO:0000256" key="1">
    <source>
        <dbReference type="ARBA" id="ARBA00000370"/>
    </source>
</evidence>
<dbReference type="FunFam" id="3.40.1450.10:FF:000001">
    <property type="entry name" value="2,3-bisphosphoglycerate-independent phosphoglycerate mutase"/>
    <property type="match status" value="1"/>
</dbReference>
<evidence type="ECO:0000256" key="10">
    <source>
        <dbReference type="HAMAP-Rule" id="MF_01038"/>
    </source>
</evidence>
<dbReference type="NCBIfam" id="TIGR01307">
    <property type="entry name" value="pgm_bpd_ind"/>
    <property type="match status" value="1"/>
</dbReference>
<dbReference type="Proteomes" id="UP000003880">
    <property type="component" value="Unassembled WGS sequence"/>
</dbReference>
<comment type="cofactor">
    <cofactor evidence="10">
        <name>Mn(2+)</name>
        <dbReference type="ChEBI" id="CHEBI:29035"/>
    </cofactor>
    <text evidence="10">Binds 2 manganese ions per subunit.</text>
</comment>
<feature type="binding site" evidence="10">
    <location>
        <position position="478"/>
    </location>
    <ligand>
        <name>Mn(2+)</name>
        <dbReference type="ChEBI" id="CHEBI:29035"/>
        <label>1</label>
    </ligand>
</feature>
<feature type="binding site" evidence="10">
    <location>
        <position position="139"/>
    </location>
    <ligand>
        <name>Mn(2+)</name>
        <dbReference type="ChEBI" id="CHEBI:29035"/>
        <label>2</label>
    </ligand>
</feature>
<dbReference type="NCBIfam" id="NF003897">
    <property type="entry name" value="PRK05434.1-5"/>
    <property type="match status" value="1"/>
</dbReference>
<dbReference type="InterPro" id="IPR011258">
    <property type="entry name" value="BPG-indep_PGM_N"/>
</dbReference>
<comment type="subunit">
    <text evidence="10">Monomer.</text>
</comment>
<dbReference type="UniPathway" id="UPA00109">
    <property type="reaction ID" value="UER00186"/>
</dbReference>
<dbReference type="PANTHER" id="PTHR31637">
    <property type="entry name" value="2,3-BISPHOSPHOGLYCERATE-INDEPENDENT PHOSPHOGLYCERATE MUTASE"/>
    <property type="match status" value="1"/>
</dbReference>
<dbReference type="eggNOG" id="COG0696">
    <property type="taxonomic scope" value="Bacteria"/>
</dbReference>
<evidence type="ECO:0000256" key="5">
    <source>
        <dbReference type="ARBA" id="ARBA00022723"/>
    </source>
</evidence>
<evidence type="ECO:0000313" key="13">
    <source>
        <dbReference type="EMBL" id="EFE06284.1"/>
    </source>
</evidence>
<evidence type="ECO:0000256" key="9">
    <source>
        <dbReference type="ARBA" id="ARBA00071648"/>
    </source>
</evidence>
<dbReference type="HOGENOM" id="CLU_026099_2_0_6"/>
<dbReference type="EMBL" id="ABWL02000023">
    <property type="protein sequence ID" value="EFE06284.1"/>
    <property type="molecule type" value="Genomic_DNA"/>
</dbReference>
<dbReference type="CDD" id="cd16010">
    <property type="entry name" value="iPGM"/>
    <property type="match status" value="1"/>
</dbReference>
<comment type="similarity">
    <text evidence="3 10">Belongs to the BPG-independent phosphoglycerate mutase family.</text>
</comment>
<proteinExistence type="inferred from homology"/>
<dbReference type="InterPro" id="IPR006124">
    <property type="entry name" value="Metalloenzyme"/>
</dbReference>
<keyword evidence="5 10" id="KW-0479">Metal-binding</keyword>
<evidence type="ECO:0000259" key="11">
    <source>
        <dbReference type="Pfam" id="PF01676"/>
    </source>
</evidence>
<feature type="binding site" evidence="10">
    <location>
        <position position="538"/>
    </location>
    <ligand>
        <name>Mn(2+)</name>
        <dbReference type="ChEBI" id="CHEBI:29035"/>
        <label>1</label>
    </ligand>
</feature>
<dbReference type="SUPFAM" id="SSF64158">
    <property type="entry name" value="2,3-Bisphosphoglycerate-independent phosphoglycerate mutase, substrate-binding domain"/>
    <property type="match status" value="1"/>
</dbReference>
<evidence type="ECO:0000256" key="6">
    <source>
        <dbReference type="ARBA" id="ARBA00023152"/>
    </source>
</evidence>
<keyword evidence="7 10" id="KW-0464">Manganese</keyword>
<feature type="binding site" evidence="10">
    <location>
        <position position="520"/>
    </location>
    <ligand>
        <name>Mn(2+)</name>
        <dbReference type="ChEBI" id="CHEBI:29035"/>
        <label>2</label>
    </ligand>
</feature>
<feature type="active site" description="Phosphoserine intermediate" evidence="10">
    <location>
        <position position="139"/>
    </location>
</feature>
<evidence type="ECO:0000313" key="14">
    <source>
        <dbReference type="Proteomes" id="UP000003880"/>
    </source>
</evidence>
<dbReference type="GO" id="GO:0030145">
    <property type="term" value="F:manganese ion binding"/>
    <property type="evidence" value="ECO:0007669"/>
    <property type="project" value="UniProtKB-UniRule"/>
</dbReference>
<feature type="binding site" evidence="10">
    <location>
        <position position="411"/>
    </location>
    <ligand>
        <name>substrate</name>
    </ligand>
</feature>
<feature type="binding site" evidence="10">
    <location>
        <begin position="230"/>
        <end position="231"/>
    </location>
    <ligand>
        <name>substrate</name>
    </ligand>
</feature>
<keyword evidence="8 10" id="KW-0413">Isomerase</keyword>
<feature type="domain" description="BPG-independent PGAM N-terminal" evidence="12">
    <location>
        <begin position="161"/>
        <end position="374"/>
    </location>
</feature>
<feature type="binding site" evidence="10">
    <location>
        <begin position="338"/>
        <end position="341"/>
    </location>
    <ligand>
        <name>substrate</name>
    </ligand>
</feature>
<name>D4BIP0_9ENTR</name>
<evidence type="ECO:0000256" key="7">
    <source>
        <dbReference type="ARBA" id="ARBA00023211"/>
    </source>
</evidence>
<evidence type="ECO:0000256" key="8">
    <source>
        <dbReference type="ARBA" id="ARBA00023235"/>
    </source>
</evidence>
<feature type="binding site" evidence="10">
    <location>
        <position position="262"/>
    </location>
    <ligand>
        <name>substrate</name>
    </ligand>
</feature>
<comment type="catalytic activity">
    <reaction evidence="1 10">
        <text>(2R)-2-phosphoglycerate = (2R)-3-phosphoglycerate</text>
        <dbReference type="Rhea" id="RHEA:15901"/>
        <dbReference type="ChEBI" id="CHEBI:58272"/>
        <dbReference type="ChEBI" id="CHEBI:58289"/>
        <dbReference type="EC" id="5.4.2.12"/>
    </reaction>
</comment>
<reference evidence="13 14" key="1">
    <citation type="submission" date="2010-02" db="EMBL/GenBank/DDBJ databases">
        <authorList>
            <person name="Weinstock G."/>
            <person name="Sodergren E."/>
            <person name="Clifton S."/>
            <person name="Fulton L."/>
            <person name="Fulton B."/>
            <person name="Courtney L."/>
            <person name="Fronick C."/>
            <person name="Harrison M."/>
            <person name="Strong C."/>
            <person name="Farmer C."/>
            <person name="Delahaunty K."/>
            <person name="Markovic C."/>
            <person name="Hall O."/>
            <person name="Minx P."/>
            <person name="Tomlinson C."/>
            <person name="Mitreva M."/>
            <person name="Nelson J."/>
            <person name="Hou S."/>
            <person name="Wollam A."/>
            <person name="Pepin K.H."/>
            <person name="Johnson M."/>
            <person name="Bhonagiri V."/>
            <person name="Zhang X."/>
            <person name="Suruliraj S."/>
            <person name="Warren W."/>
            <person name="Chinwalla A."/>
            <person name="Mardis E.R."/>
            <person name="Wilson R.K."/>
        </authorList>
    </citation>
    <scope>NUCLEOTIDE SEQUENCE [LARGE SCALE GENOMIC DNA]</scope>
    <source>
        <strain evidence="13 14">ATCC 29220</strain>
    </source>
</reference>
<dbReference type="AlphaFoldDB" id="D4BIP0"/>
<feature type="binding site" evidence="10">
    <location>
        <position position="268"/>
    </location>
    <ligand>
        <name>substrate</name>
    </ligand>
</feature>
<comment type="pathway">
    <text evidence="2 10">Carbohydrate degradation; glycolysis; pyruvate from D-glyceraldehyde 3-phosphate: step 3/5.</text>
</comment>
<dbReference type="GO" id="GO:0005829">
    <property type="term" value="C:cytosol"/>
    <property type="evidence" value="ECO:0007669"/>
    <property type="project" value="TreeGrafter"/>
</dbReference>
<dbReference type="HAMAP" id="MF_01038">
    <property type="entry name" value="GpmI"/>
    <property type="match status" value="1"/>
</dbReference>
<comment type="function">
    <text evidence="10">Catalyzes the interconversion of 2-phosphoglycerate and 3-phosphoglycerate.</text>
</comment>
<dbReference type="SUPFAM" id="SSF53649">
    <property type="entry name" value="Alkaline phosphatase-like"/>
    <property type="match status" value="1"/>
</dbReference>
<feature type="binding site" evidence="10">
    <location>
        <position position="89"/>
    </location>
    <ligand>
        <name>Mn(2+)</name>
        <dbReference type="ChEBI" id="CHEBI:29035"/>
        <label>2</label>
    </ligand>
</feature>
<feature type="binding site" evidence="10">
    <location>
        <position position="519"/>
    </location>
    <ligand>
        <name>Mn(2+)</name>
        <dbReference type="ChEBI" id="CHEBI:29035"/>
        <label>2</label>
    </ligand>
</feature>
<dbReference type="GO" id="GO:0006007">
    <property type="term" value="P:glucose catabolic process"/>
    <property type="evidence" value="ECO:0007669"/>
    <property type="project" value="InterPro"/>
</dbReference>
<feature type="binding site" evidence="10">
    <location>
        <position position="200"/>
    </location>
    <ligand>
        <name>substrate</name>
    </ligand>
</feature>
<dbReference type="Gene3D" id="3.40.720.10">
    <property type="entry name" value="Alkaline Phosphatase, subunit A"/>
    <property type="match status" value="1"/>
</dbReference>
<dbReference type="InterPro" id="IPR005995">
    <property type="entry name" value="Pgm_bpd_ind"/>
</dbReference>
<dbReference type="GO" id="GO:0004619">
    <property type="term" value="F:phosphoglycerate mutase activity"/>
    <property type="evidence" value="ECO:0007669"/>
    <property type="project" value="UniProtKB-UniRule"/>
</dbReference>
<feature type="binding site" evidence="10">
    <location>
        <position position="482"/>
    </location>
    <ligand>
        <name>Mn(2+)</name>
        <dbReference type="ChEBI" id="CHEBI:29035"/>
        <label>1</label>
    </ligand>
</feature>
<comment type="caution">
    <text evidence="13">The sequence shown here is derived from an EMBL/GenBank/DDBJ whole genome shotgun (WGS) entry which is preliminary data.</text>
</comment>
<dbReference type="EC" id="5.4.2.12" evidence="4 10"/>
<accession>D4BIP0</accession>
<feature type="domain" description="Metalloenzyme" evidence="11">
    <location>
        <begin position="81"/>
        <end position="575"/>
    </location>
</feature>
<gene>
    <name evidence="10 13" type="primary">gpmI</name>
    <name evidence="13" type="ORF">CIT292_10407</name>
</gene>
<evidence type="ECO:0000256" key="4">
    <source>
        <dbReference type="ARBA" id="ARBA00012026"/>
    </source>
</evidence>
<dbReference type="PANTHER" id="PTHR31637:SF0">
    <property type="entry name" value="2,3-BISPHOSPHOGLYCERATE-INDEPENDENT PHOSPHOGLYCERATE MUTASE"/>
    <property type="match status" value="1"/>
</dbReference>
<dbReference type="GO" id="GO:0006096">
    <property type="term" value="P:glycolytic process"/>
    <property type="evidence" value="ECO:0007669"/>
    <property type="project" value="UniProtKB-UniRule"/>
</dbReference>
<dbReference type="InterPro" id="IPR036646">
    <property type="entry name" value="PGAM_B_sf"/>
</dbReference>
<dbReference type="Pfam" id="PF06415">
    <property type="entry name" value="iPGM_N"/>
    <property type="match status" value="1"/>
</dbReference>
<dbReference type="Pfam" id="PF01676">
    <property type="entry name" value="Metalloenzyme"/>
    <property type="match status" value="1"/>
</dbReference>
<dbReference type="Gene3D" id="3.40.1450.10">
    <property type="entry name" value="BPG-independent phosphoglycerate mutase, domain B"/>
    <property type="match status" value="1"/>
</dbReference>
<protein>
    <recommendedName>
        <fullName evidence="9 10">2,3-bisphosphoglycerate-independent phosphoglycerate mutase</fullName>
        <shortName evidence="10">BPG-independent PGAM</shortName>
        <shortName evidence="10">Phosphoglyceromutase</shortName>
        <shortName evidence="10">iPGM</shortName>
        <ecNumber evidence="4 10">5.4.2.12</ecNumber>
    </recommendedName>
</protein>
<organism evidence="13 14">
    <name type="scientific">Citrobacter youngae ATCC 29220</name>
    <dbReference type="NCBI Taxonomy" id="500640"/>
    <lineage>
        <taxon>Bacteria</taxon>
        <taxon>Pseudomonadati</taxon>
        <taxon>Pseudomonadota</taxon>
        <taxon>Gammaproteobacteria</taxon>
        <taxon>Enterobacterales</taxon>
        <taxon>Enterobacteriaceae</taxon>
        <taxon>Citrobacter</taxon>
        <taxon>Citrobacter freundii complex</taxon>
    </lineage>
</organism>
<sequence>MIKKPGKEYTCALAQIQPERALDCIFAGRYGKKNVNQCSPWHAIPHYLIFGGYFIDSAVVKLRNYFLSIECEVVAMSVSKKPMVLVILDGYGYREDSQDNAIFTAKTPVMDALWAKRPHTLIDASGLEVGLPDRQMGNSEVGHVNLGAGRIVYQDLTRLDVEIKERTFFANPVLTHAVDQAKNAGKAVHIMGLLSAGGVHSHEDHIMAMVELAAERGAEKIYLHAFLDGRDTPPRSAEHSLQKFEEKFAALGKGRVASIVGRYYAMDRDNRWDRVEQAYDLMTLAKGEFQFATAVEGLQAAYARDENDEFVKATVIRAEGQAEAAMEDGDTLIFMNFRADRAREITRAFVNADFDGFARKKVVNLNFVMLTEYAADIKTAVAYPPASLANTFGEWMAKNEKTQLRISETEKYAHVTFFFNGGVEEPFTGEDRILINSPKVATYDLQPEMSSAELTEKLVAAIESGKYDTIICNYPNGDMVGHTGVMEAAVKAVEALDHCVELVAKAVESVGGQLLITADHGNAEQMRDPSTGQAHTAHTNLPVPLIYVGGKNVKAVEGGKLSDIAPTMLTLMGMEIPQEMTGKPLFIVE</sequence>
<evidence type="ECO:0000259" key="12">
    <source>
        <dbReference type="Pfam" id="PF06415"/>
    </source>
</evidence>
<keyword evidence="6 10" id="KW-0324">Glycolysis</keyword>
<evidence type="ECO:0000256" key="3">
    <source>
        <dbReference type="ARBA" id="ARBA00008819"/>
    </source>
</evidence>
<dbReference type="FunFam" id="3.40.720.10:FF:000001">
    <property type="entry name" value="2,3-bisphosphoglycerate-independent phosphoglycerate mutase"/>
    <property type="match status" value="1"/>
</dbReference>